<dbReference type="CDD" id="cd03885">
    <property type="entry name" value="M20_CPDG2"/>
    <property type="match status" value="1"/>
</dbReference>
<keyword evidence="3" id="KW-0121">Carboxypeptidase</keyword>
<dbReference type="RefSeq" id="WP_046453236.1">
    <property type="nucleotide sequence ID" value="NZ_CP011311.1"/>
</dbReference>
<evidence type="ECO:0000256" key="1">
    <source>
        <dbReference type="ARBA" id="ARBA00022723"/>
    </source>
</evidence>
<dbReference type="InterPro" id="IPR002933">
    <property type="entry name" value="Peptidase_M20"/>
</dbReference>
<dbReference type="InterPro" id="IPR017150">
    <property type="entry name" value="Pept_M20_glutamate_carboxypep"/>
</dbReference>
<keyword evidence="3" id="KW-0645">Protease</keyword>
<dbReference type="Gene3D" id="3.40.630.10">
    <property type="entry name" value="Zn peptidases"/>
    <property type="match status" value="1"/>
</dbReference>
<dbReference type="GO" id="GO:0046872">
    <property type="term" value="F:metal ion binding"/>
    <property type="evidence" value="ECO:0007669"/>
    <property type="project" value="UniProtKB-KW"/>
</dbReference>
<accession>A0A0F6TAT2</accession>
<evidence type="ECO:0000313" key="3">
    <source>
        <dbReference type="EMBL" id="AKE38561.1"/>
    </source>
</evidence>
<evidence type="ECO:0000313" key="4">
    <source>
        <dbReference type="Proteomes" id="UP000033566"/>
    </source>
</evidence>
<dbReference type="PANTHER" id="PTHR43808:SF9">
    <property type="entry name" value="BLL0789 PROTEIN"/>
    <property type="match status" value="1"/>
</dbReference>
<name>A0A0F6TAT2_9CORY</name>
<dbReference type="OrthoDB" id="9783294at2"/>
<dbReference type="Pfam" id="PF07687">
    <property type="entry name" value="M20_dimer"/>
    <property type="match status" value="1"/>
</dbReference>
<dbReference type="KEGG" id="ccj:UL81_02900"/>
<dbReference type="GO" id="GO:0004180">
    <property type="term" value="F:carboxypeptidase activity"/>
    <property type="evidence" value="ECO:0007669"/>
    <property type="project" value="UniProtKB-KW"/>
</dbReference>
<dbReference type="Pfam" id="PF01546">
    <property type="entry name" value="Peptidase_M20"/>
    <property type="match status" value="1"/>
</dbReference>
<dbReference type="HOGENOM" id="CLU_021802_7_0_11"/>
<dbReference type="Gene3D" id="3.30.70.360">
    <property type="match status" value="1"/>
</dbReference>
<dbReference type="SUPFAM" id="SSF55031">
    <property type="entry name" value="Bacterial exopeptidase dimerisation domain"/>
    <property type="match status" value="1"/>
</dbReference>
<protein>
    <submittedName>
        <fullName evidence="3">Acetylornithine deacetylase/succinyldiaminopimelate desuccinylase-like deacylase</fullName>
        <ecNumber evidence="3">3.4.17.11</ecNumber>
    </submittedName>
</protein>
<evidence type="ECO:0000256" key="2">
    <source>
        <dbReference type="ARBA" id="ARBA00022801"/>
    </source>
</evidence>
<keyword evidence="1" id="KW-0479">Metal-binding</keyword>
<dbReference type="InterPro" id="IPR036264">
    <property type="entry name" value="Bact_exopeptidase_dim_dom"/>
</dbReference>
<reference evidence="3 4" key="1">
    <citation type="journal article" date="2015" name="Genome Announc.">
        <title>Complete Genome Sequence of Corynebacterium camporealensis DSM 44610, Isolated from the Milk of a Manchega Sheep with Subclinical Mastitis.</title>
        <authorList>
            <person name="Ruckert C."/>
            <person name="Albersmeier A."/>
            <person name="Winkler A."/>
            <person name="Tauch A."/>
        </authorList>
    </citation>
    <scope>NUCLEOTIDE SEQUENCE [LARGE SCALE GENOMIC DNA]</scope>
    <source>
        <strain evidence="3 4">DSM 44610</strain>
    </source>
</reference>
<dbReference type="InterPro" id="IPR011650">
    <property type="entry name" value="Peptidase_M20_dimer"/>
</dbReference>
<dbReference type="SUPFAM" id="SSF53187">
    <property type="entry name" value="Zn-dependent exopeptidases"/>
    <property type="match status" value="1"/>
</dbReference>
<proteinExistence type="predicted"/>
<dbReference type="EC" id="3.4.17.11" evidence="3"/>
<dbReference type="Proteomes" id="UP000033566">
    <property type="component" value="Chromosome"/>
</dbReference>
<sequence>MSTADSASLIDEVRSHQDEIEHDILTLVDSESYSYAKEELNRTKQLLLDLCTTRLGEPDSTEHFEQESYGDAVLLRYEGTGNNTPTITFLGHYDTVWPIGILSEWGERYSTDDNGKRTISGPGIFDMKTGLVQAIWITKLLREEEQYPTIQFLFNGDEELGSPSSRPIIEDVAKGSDAVFVFESSANGKIKTARKGIGLIKIAATGVESHAGLDPDAGASAIKALMQVGLQVSDLADRSKGTTINVGLISGGTGSNVIAGKAEATVDIRVEDPSEIDRLNEAFKEVHWDDDRVDVTVTPNWNRPSMVFTEKSQELYAQLESAAKRLGKTIDQAQVGGASDANFVSPLGIPVLCGVGANGSGAHARHEFIYPDDIPFYIALLVEALRN</sequence>
<gene>
    <name evidence="3" type="ORF">UL81_02900</name>
</gene>
<dbReference type="PANTHER" id="PTHR43808">
    <property type="entry name" value="ACETYLORNITHINE DEACETYLASE"/>
    <property type="match status" value="1"/>
</dbReference>
<dbReference type="PATRIC" id="fig|161896.4.peg.571"/>
<dbReference type="PIRSF" id="PIRSF037238">
    <property type="entry name" value="Carboxypeptidase_G2"/>
    <property type="match status" value="1"/>
</dbReference>
<organism evidence="3 4">
    <name type="scientific">Corynebacterium camporealensis</name>
    <dbReference type="NCBI Taxonomy" id="161896"/>
    <lineage>
        <taxon>Bacteria</taxon>
        <taxon>Bacillati</taxon>
        <taxon>Actinomycetota</taxon>
        <taxon>Actinomycetes</taxon>
        <taxon>Mycobacteriales</taxon>
        <taxon>Corynebacteriaceae</taxon>
        <taxon>Corynebacterium</taxon>
    </lineage>
</organism>
<keyword evidence="2 3" id="KW-0378">Hydrolase</keyword>
<dbReference type="InterPro" id="IPR050072">
    <property type="entry name" value="Peptidase_M20A"/>
</dbReference>
<dbReference type="EMBL" id="CP011311">
    <property type="protein sequence ID" value="AKE38561.1"/>
    <property type="molecule type" value="Genomic_DNA"/>
</dbReference>
<keyword evidence="4" id="KW-1185">Reference proteome</keyword>
<dbReference type="STRING" id="161896.UL81_02900"/>
<dbReference type="AlphaFoldDB" id="A0A0F6TAT2"/>